<organism evidence="2 3">
    <name type="scientific">Porphyromonas gingivicanis</name>
    <dbReference type="NCBI Taxonomy" id="266762"/>
    <lineage>
        <taxon>Bacteria</taxon>
        <taxon>Pseudomonadati</taxon>
        <taxon>Bacteroidota</taxon>
        <taxon>Bacteroidia</taxon>
        <taxon>Bacteroidales</taxon>
        <taxon>Porphyromonadaceae</taxon>
        <taxon>Porphyromonas</taxon>
    </lineage>
</organism>
<keyword evidence="3" id="KW-1185">Reference proteome</keyword>
<dbReference type="eggNOG" id="ENOG5033XDI">
    <property type="taxonomic scope" value="Bacteria"/>
</dbReference>
<dbReference type="AlphaFoldDB" id="A0A0A2G747"/>
<evidence type="ECO:0000313" key="2">
    <source>
        <dbReference type="EMBL" id="KGN99103.1"/>
    </source>
</evidence>
<evidence type="ECO:0000313" key="3">
    <source>
        <dbReference type="Proteomes" id="UP000030134"/>
    </source>
</evidence>
<keyword evidence="1" id="KW-0732">Signal</keyword>
<feature type="signal peptide" evidence="1">
    <location>
        <begin position="1"/>
        <end position="19"/>
    </location>
</feature>
<reference evidence="2 3" key="1">
    <citation type="submission" date="2014-08" db="EMBL/GenBank/DDBJ databases">
        <title>Porphyromonas gingivicanis strain:COT-022_OH1391 Genome sequencing.</title>
        <authorList>
            <person name="Wallis C."/>
            <person name="Deusch O."/>
            <person name="O'Flynn C."/>
            <person name="Davis I."/>
            <person name="Jospin G."/>
            <person name="Darling A.E."/>
            <person name="Coil D.A."/>
            <person name="Alexiev A."/>
            <person name="Horsfall A."/>
            <person name="Kirkwood N."/>
            <person name="Harris S."/>
            <person name="Eisen J.A."/>
        </authorList>
    </citation>
    <scope>NUCLEOTIDE SEQUENCE [LARGE SCALE GENOMIC DNA]</scope>
    <source>
        <strain evidence="3">COT-022 OH1391</strain>
    </source>
</reference>
<dbReference type="Proteomes" id="UP000030134">
    <property type="component" value="Unassembled WGS sequence"/>
</dbReference>
<accession>A0A0A2G747</accession>
<protein>
    <recommendedName>
        <fullName evidence="4">Outer membrane protein beta-barrel domain-containing protein</fullName>
    </recommendedName>
</protein>
<feature type="chain" id="PRO_5001999023" description="Outer membrane protein beta-barrel domain-containing protein" evidence="1">
    <location>
        <begin position="20"/>
        <end position="190"/>
    </location>
</feature>
<dbReference type="OrthoDB" id="1014067at2"/>
<dbReference type="RefSeq" id="WP_036882757.1">
    <property type="nucleotide sequence ID" value="NZ_JQZW01000002.1"/>
</dbReference>
<name>A0A0A2G747_9PORP</name>
<proteinExistence type="predicted"/>
<evidence type="ECO:0000256" key="1">
    <source>
        <dbReference type="SAM" id="SignalP"/>
    </source>
</evidence>
<comment type="caution">
    <text evidence="2">The sequence shown here is derived from an EMBL/GenBank/DDBJ whole genome shotgun (WGS) entry which is preliminary data.</text>
</comment>
<gene>
    <name evidence="2" type="ORF">HQ36_01170</name>
</gene>
<dbReference type="EMBL" id="JQZW01000002">
    <property type="protein sequence ID" value="KGN99103.1"/>
    <property type="molecule type" value="Genomic_DNA"/>
</dbReference>
<evidence type="ECO:0008006" key="4">
    <source>
        <dbReference type="Google" id="ProtNLM"/>
    </source>
</evidence>
<sequence>MKKTLLLFFLLYSTCSLKAQYRSNVGLKFMGLSIHPLGGNGNEVIMPNKLDPQAHFVVNLGAILSYEHFLYKDIVSVKALQGLYADCAVQLAGFSSIGIRARIFRLGRHSLYGGLGPTIIFRRNWFRLEGYQDSHYFKGDKDDYWQYRFLWYGGEFEYKVVLRDQIDFSISFVPGYPDLMSLSMGISYNF</sequence>